<name>A0A1M6JF76_REIAG</name>
<dbReference type="RefSeq" id="WP_073118563.1">
    <property type="nucleotide sequence ID" value="NZ_FRAA01000001.1"/>
</dbReference>
<protein>
    <submittedName>
        <fullName evidence="1">Uncharacterized conserved protein YehS, DUF1456 family</fullName>
    </submittedName>
</protein>
<gene>
    <name evidence="1" type="ORF">SAMN04488028_101169</name>
</gene>
<dbReference type="AlphaFoldDB" id="A0A1M6JF76"/>
<keyword evidence="2" id="KW-1185">Reference proteome</keyword>
<dbReference type="EMBL" id="FRAA01000001">
    <property type="protein sequence ID" value="SHJ45285.1"/>
    <property type="molecule type" value="Genomic_DNA"/>
</dbReference>
<dbReference type="PANTHER" id="PTHR37805:SF1">
    <property type="entry name" value="CYTOPLASMIC PROTEIN"/>
    <property type="match status" value="1"/>
</dbReference>
<dbReference type="STRING" id="156994.SAMN04488028_101169"/>
<sequence length="164" mass="19034">MTNNDILRRVRYALDLNDAQMVAIFGLNEQVVTRAQVKAWLTKNEEPGFVELPDRDLSNFLDGLITDKRGKKEGAKPVTTTRLNNNIIFRKLRIAMNLDEAATLALYELADMPISRHELSAFFRNPKQPQYRSCQDQFLRNFLNGLQIKLRAEEKLKQRLKKTN</sequence>
<dbReference type="InterPro" id="IPR009921">
    <property type="entry name" value="YehS-like"/>
</dbReference>
<proteinExistence type="predicted"/>
<evidence type="ECO:0000313" key="2">
    <source>
        <dbReference type="Proteomes" id="UP000184474"/>
    </source>
</evidence>
<organism evidence="1 2">
    <name type="scientific">Reichenbachiella agariperforans</name>
    <dbReference type="NCBI Taxonomy" id="156994"/>
    <lineage>
        <taxon>Bacteria</taxon>
        <taxon>Pseudomonadati</taxon>
        <taxon>Bacteroidota</taxon>
        <taxon>Cytophagia</taxon>
        <taxon>Cytophagales</taxon>
        <taxon>Reichenbachiellaceae</taxon>
        <taxon>Reichenbachiella</taxon>
    </lineage>
</organism>
<accession>A0A1M6JF76</accession>
<reference evidence="2" key="1">
    <citation type="submission" date="2016-11" db="EMBL/GenBank/DDBJ databases">
        <authorList>
            <person name="Varghese N."/>
            <person name="Submissions S."/>
        </authorList>
    </citation>
    <scope>NUCLEOTIDE SEQUENCE [LARGE SCALE GENOMIC DNA]</scope>
    <source>
        <strain evidence="2">DSM 26134</strain>
    </source>
</reference>
<evidence type="ECO:0000313" key="1">
    <source>
        <dbReference type="EMBL" id="SHJ45285.1"/>
    </source>
</evidence>
<dbReference type="Proteomes" id="UP000184474">
    <property type="component" value="Unassembled WGS sequence"/>
</dbReference>
<dbReference type="PANTHER" id="PTHR37805">
    <property type="entry name" value="CYTOPLASMIC PROTEIN-RELATED"/>
    <property type="match status" value="1"/>
</dbReference>
<dbReference type="Pfam" id="PF07308">
    <property type="entry name" value="DUF1456"/>
    <property type="match status" value="2"/>
</dbReference>